<reference evidence="3 4" key="1">
    <citation type="submission" date="2014-05" db="EMBL/GenBank/DDBJ databases">
        <title>Draft Genome Sequence of Kitasatospora cheerisanensis KCTC 2395.</title>
        <authorList>
            <person name="Nam D.H."/>
        </authorList>
    </citation>
    <scope>NUCLEOTIDE SEQUENCE [LARGE SCALE GENOMIC DNA]</scope>
    <source>
        <strain evidence="3 4">KCTC 2395</strain>
    </source>
</reference>
<evidence type="ECO:0000313" key="3">
    <source>
        <dbReference type="EMBL" id="KDN83363.1"/>
    </source>
</evidence>
<keyword evidence="2" id="KW-1133">Transmembrane helix</keyword>
<comment type="caution">
    <text evidence="3">The sequence shown here is derived from an EMBL/GenBank/DDBJ whole genome shotgun (WGS) entry which is preliminary data.</text>
</comment>
<feature type="compositionally biased region" description="Low complexity" evidence="1">
    <location>
        <begin position="129"/>
        <end position="139"/>
    </location>
</feature>
<keyword evidence="2" id="KW-0472">Membrane</keyword>
<dbReference type="PATRIC" id="fig|1348663.4.peg.4681"/>
<feature type="transmembrane region" description="Helical" evidence="2">
    <location>
        <begin position="208"/>
        <end position="228"/>
    </location>
</feature>
<dbReference type="Proteomes" id="UP000027178">
    <property type="component" value="Unassembled WGS sequence"/>
</dbReference>
<keyword evidence="4" id="KW-1185">Reference proteome</keyword>
<dbReference type="AlphaFoldDB" id="A0A066YP85"/>
<name>A0A066YP85_9ACTN</name>
<feature type="transmembrane region" description="Helical" evidence="2">
    <location>
        <begin position="290"/>
        <end position="308"/>
    </location>
</feature>
<dbReference type="HOGENOM" id="CLU_069587_0_0_11"/>
<evidence type="ECO:0000313" key="4">
    <source>
        <dbReference type="Proteomes" id="UP000027178"/>
    </source>
</evidence>
<feature type="transmembrane region" description="Helical" evidence="2">
    <location>
        <begin position="259"/>
        <end position="278"/>
    </location>
</feature>
<protein>
    <submittedName>
        <fullName evidence="3">Uncharacterized protein</fullName>
    </submittedName>
</protein>
<feature type="transmembrane region" description="Helical" evidence="2">
    <location>
        <begin position="155"/>
        <end position="183"/>
    </location>
</feature>
<feature type="compositionally biased region" description="Pro residues" evidence="1">
    <location>
        <begin position="44"/>
        <end position="55"/>
    </location>
</feature>
<feature type="compositionally biased region" description="Basic residues" evidence="1">
    <location>
        <begin position="19"/>
        <end position="40"/>
    </location>
</feature>
<feature type="region of interest" description="Disordered" evidence="1">
    <location>
        <begin position="1"/>
        <end position="59"/>
    </location>
</feature>
<feature type="transmembrane region" description="Helical" evidence="2">
    <location>
        <begin position="234"/>
        <end position="252"/>
    </location>
</feature>
<evidence type="ECO:0000256" key="2">
    <source>
        <dbReference type="SAM" id="Phobius"/>
    </source>
</evidence>
<sequence>MRTRGPPAGDRRRPGGLRPGRRRRRPLPARRRVRPRRGAVRPRAAPPARPEPLPDAPAARRPSAAALYGALVHLLPLLPAAALGGPAGTALAVLAGAGAQALTAGRDGGAPRPAAPAGWQPEDGLLDDPAGAGRGPSARRSGRWTALGQGAGSGLLLALLCAAAPGAALAVALGGASAGWGAARLRRFGRRQRGAATLREFRARLRPALPLAVLAQLAVLAALGRLAVRDADGTVLAALLVCGVLPLLAGAVRDAGRPGTAAVAVLTAATGAAVLSLPGPAHWLGAPPPGPVLAAALGPAVLLAGRAWPLSTGPAAYAAGRPDLSIGTRCPAGAGPDGRTRTR</sequence>
<evidence type="ECO:0000256" key="1">
    <source>
        <dbReference type="SAM" id="MobiDB-lite"/>
    </source>
</evidence>
<organism evidence="3 4">
    <name type="scientific">Kitasatospora cheerisanensis KCTC 2395</name>
    <dbReference type="NCBI Taxonomy" id="1348663"/>
    <lineage>
        <taxon>Bacteria</taxon>
        <taxon>Bacillati</taxon>
        <taxon>Actinomycetota</taxon>
        <taxon>Actinomycetes</taxon>
        <taxon>Kitasatosporales</taxon>
        <taxon>Streptomycetaceae</taxon>
        <taxon>Kitasatospora</taxon>
    </lineage>
</organism>
<feature type="compositionally biased region" description="Low complexity" evidence="1">
    <location>
        <begin position="103"/>
        <end position="118"/>
    </location>
</feature>
<proteinExistence type="predicted"/>
<keyword evidence="2" id="KW-0812">Transmembrane</keyword>
<accession>A0A066YP85</accession>
<feature type="region of interest" description="Disordered" evidence="1">
    <location>
        <begin position="103"/>
        <end position="142"/>
    </location>
</feature>
<dbReference type="EMBL" id="JNBY01000095">
    <property type="protein sequence ID" value="KDN83363.1"/>
    <property type="molecule type" value="Genomic_DNA"/>
</dbReference>
<gene>
    <name evidence="3" type="ORF">KCH_48450</name>
</gene>